<evidence type="ECO:0000256" key="10">
    <source>
        <dbReference type="ARBA" id="ARBA00022723"/>
    </source>
</evidence>
<evidence type="ECO:0000256" key="7">
    <source>
        <dbReference type="ARBA" id="ARBA00011245"/>
    </source>
</evidence>
<dbReference type="GO" id="GO:0047456">
    <property type="term" value="F:2-methylisocitrate dehydratase activity"/>
    <property type="evidence" value="ECO:0007669"/>
    <property type="project" value="UniProtKB-EC"/>
</dbReference>
<keyword evidence="20" id="KW-1185">Reference proteome</keyword>
<evidence type="ECO:0000256" key="15">
    <source>
        <dbReference type="ARBA" id="ARBA00023501"/>
    </source>
</evidence>
<dbReference type="AlphaFoldDB" id="A0A2B8B637"/>
<dbReference type="GO" id="GO:0046872">
    <property type="term" value="F:metal ion binding"/>
    <property type="evidence" value="ECO:0007669"/>
    <property type="project" value="UniProtKB-KW"/>
</dbReference>
<dbReference type="FunFam" id="3.20.19.10:FF:000001">
    <property type="entry name" value="Aconitate hydratase"/>
    <property type="match status" value="1"/>
</dbReference>
<dbReference type="InterPro" id="IPR006249">
    <property type="entry name" value="Aconitase/IRP2"/>
</dbReference>
<dbReference type="Gene3D" id="3.20.19.10">
    <property type="entry name" value="Aconitase, domain 4"/>
    <property type="match status" value="1"/>
</dbReference>
<gene>
    <name evidence="19" type="primary">acnA</name>
    <name evidence="19" type="ORF">CRT60_24120</name>
</gene>
<feature type="domain" description="Aconitase/3-isopropylmalate dehydratase large subunit alpha/beta/alpha" evidence="17">
    <location>
        <begin position="78"/>
        <end position="565"/>
    </location>
</feature>
<comment type="function">
    <text evidence="16">Catalyzes the isomerization of citrate to isocitrate via cis-aconitate.</text>
</comment>
<evidence type="ECO:0000256" key="5">
    <source>
        <dbReference type="ARBA" id="ARBA00005026"/>
    </source>
</evidence>
<name>A0A2B8B637_9PROT</name>
<evidence type="ECO:0000256" key="11">
    <source>
        <dbReference type="ARBA" id="ARBA00022884"/>
    </source>
</evidence>
<evidence type="ECO:0000313" key="20">
    <source>
        <dbReference type="Proteomes" id="UP000225379"/>
    </source>
</evidence>
<dbReference type="RefSeq" id="WP_098739112.1">
    <property type="nucleotide sequence ID" value="NZ_PDKW01000043.1"/>
</dbReference>
<keyword evidence="9" id="KW-0816">Tricarboxylic acid cycle</keyword>
<evidence type="ECO:0000256" key="8">
    <source>
        <dbReference type="ARBA" id="ARBA00022485"/>
    </source>
</evidence>
<dbReference type="Proteomes" id="UP000225379">
    <property type="component" value="Unassembled WGS sequence"/>
</dbReference>
<dbReference type="Pfam" id="PF00694">
    <property type="entry name" value="Aconitase_C"/>
    <property type="match status" value="1"/>
</dbReference>
<dbReference type="InterPro" id="IPR018136">
    <property type="entry name" value="Aconitase_4Fe-4S_BS"/>
</dbReference>
<feature type="domain" description="Aconitase A/isopropylmalate dehydratase small subunit swivel" evidence="18">
    <location>
        <begin position="702"/>
        <end position="822"/>
    </location>
</feature>
<evidence type="ECO:0000256" key="12">
    <source>
        <dbReference type="ARBA" id="ARBA00023004"/>
    </source>
</evidence>
<dbReference type="InterPro" id="IPR015931">
    <property type="entry name" value="Acnase/IPM_dHydase_lsu_aba_1/3"/>
</dbReference>
<evidence type="ECO:0000256" key="16">
    <source>
        <dbReference type="RuleBase" id="RU361275"/>
    </source>
</evidence>
<dbReference type="SUPFAM" id="SSF52016">
    <property type="entry name" value="LeuD/IlvD-like"/>
    <property type="match status" value="1"/>
</dbReference>
<keyword evidence="14 16" id="KW-0456">Lyase</keyword>
<dbReference type="EMBL" id="PDKW01000043">
    <property type="protein sequence ID" value="PGH53018.1"/>
    <property type="molecule type" value="Genomic_DNA"/>
</dbReference>
<keyword evidence="8 16" id="KW-0004">4Fe-4S</keyword>
<evidence type="ECO:0000259" key="18">
    <source>
        <dbReference type="Pfam" id="PF00694"/>
    </source>
</evidence>
<sequence length="896" mass="97323">MTTFTGQDSLKTRRSLSAGGKSYDYFSLKAAEEAGLGDLSRLPFSMKVLLENLLRFEDGRTVSVDDVKAVAQWLADKRSDREIAYRPARVLMQDFTGVPAVCDLAAMREAMASLGGDPTKINPLVPVDLVIDHSVMVDYFGGADAFQKNVDLEFERNLERYEFLRWGQKAFDNFRVVPPGTGICHQVNTEYLAQVVWTDGDPSGKPVAYPDTLVGTDSHTTMVNGLSVLGWGVGGIEAEAAMLGQPISMLIPEVVGFKLTGRLKEGMTATDLVLTVTQMLRRKGVVGKFVEFFGPGLDSMTLPDRATIGNMAPEYGATCGIFPIDAETIRYLTFTGRDPDRVALVEAYAKAQGMWREPNSPDPVFTDVLELDMGTVEPSLAGPKRPQDRVPLSAVAQGFAKDMTEAYKADDPKKAVAVKGADYSLEQGAVVIAAITSCTNTSNPAVLVAAGLLAKKAVEKGLTQKPWVKTSLAPGSQVVTDYLAKAGLQPYLDRIGFNIVGYGCTTCIGNSGPLPDTIAAAVEEGNLVVGAVLSGNRNFEGRVNPHTRANYLASPPLCVAYALAGNLNVDLTTDPLGTGTDGQPVYLKDIWPSNREVQDAIDASLTAEMFRSRYSDVFKGPEQWQAIATAEGQTYQWQDGSTYVKLPPFFTGLTKTPDPVSDVRGARALAVLGDSITTDHISPAGSIKKTSPAGEYLLSYQVRPQDFNSYGARRGNHEVMMRGTFANIRIRNELIPGVEGGETKHYPSGERLPIYTAAMRYADEGVPLVVVAGKEYGTGSSRDWAAKGTRLLGIRAVIAESFERIHRSNLVGMGILPLQFKDGLTRNELKLDGSERFDIDGIEQDLRPRKDVTLTLTRADGKTETYPLLLRIDTLDEVEYYRNGGVLNFVLRNLAK</sequence>
<dbReference type="Gene3D" id="3.30.499.10">
    <property type="entry name" value="Aconitase, domain 3"/>
    <property type="match status" value="2"/>
</dbReference>
<proteinExistence type="inferred from homology"/>
<dbReference type="GO" id="GO:0003994">
    <property type="term" value="F:aconitate hydratase activity"/>
    <property type="evidence" value="ECO:0007669"/>
    <property type="project" value="UniProtKB-EC"/>
</dbReference>
<dbReference type="CDD" id="cd01580">
    <property type="entry name" value="AcnA_IRP_Swivel"/>
    <property type="match status" value="1"/>
</dbReference>
<dbReference type="NCBIfam" id="TIGR01341">
    <property type="entry name" value="aconitase_1"/>
    <property type="match status" value="1"/>
</dbReference>
<evidence type="ECO:0000256" key="1">
    <source>
        <dbReference type="ARBA" id="ARBA00000118"/>
    </source>
</evidence>
<dbReference type="InterPro" id="IPR000573">
    <property type="entry name" value="AconitaseA/IPMdHydase_ssu_swvl"/>
</dbReference>
<comment type="cofactor">
    <cofactor evidence="2">
        <name>[4Fe-4S] cluster</name>
        <dbReference type="ChEBI" id="CHEBI:49883"/>
    </cofactor>
</comment>
<comment type="catalytic activity">
    <reaction evidence="15 16">
        <text>citrate = D-threo-isocitrate</text>
        <dbReference type="Rhea" id="RHEA:10336"/>
        <dbReference type="ChEBI" id="CHEBI:15562"/>
        <dbReference type="ChEBI" id="CHEBI:16947"/>
        <dbReference type="EC" id="4.2.1.3"/>
    </reaction>
</comment>
<dbReference type="InterPro" id="IPR036008">
    <property type="entry name" value="Aconitase_4Fe-4S_dom"/>
</dbReference>
<keyword evidence="13 16" id="KW-0411">Iron-sulfur</keyword>
<comment type="pathway">
    <text evidence="4">Carbohydrate metabolism; tricarboxylic acid cycle; isocitrate from oxaloacetate: step 2/2.</text>
</comment>
<dbReference type="SUPFAM" id="SSF53732">
    <property type="entry name" value="Aconitase iron-sulfur domain"/>
    <property type="match status" value="1"/>
</dbReference>
<keyword evidence="10" id="KW-0479">Metal-binding</keyword>
<accession>A0A2B8B637</accession>
<evidence type="ECO:0000256" key="3">
    <source>
        <dbReference type="ARBA" id="ARBA00002737"/>
    </source>
</evidence>
<dbReference type="UniPathway" id="UPA00223">
    <property type="reaction ID" value="UER00718"/>
</dbReference>
<evidence type="ECO:0000256" key="13">
    <source>
        <dbReference type="ARBA" id="ARBA00023014"/>
    </source>
</evidence>
<evidence type="ECO:0000256" key="14">
    <source>
        <dbReference type="ARBA" id="ARBA00023239"/>
    </source>
</evidence>
<evidence type="ECO:0000256" key="9">
    <source>
        <dbReference type="ARBA" id="ARBA00022532"/>
    </source>
</evidence>
<organism evidence="19 20">
    <name type="scientific">Azospirillum palustre</name>
    <dbReference type="NCBI Taxonomy" id="2044885"/>
    <lineage>
        <taxon>Bacteria</taxon>
        <taxon>Pseudomonadati</taxon>
        <taxon>Pseudomonadota</taxon>
        <taxon>Alphaproteobacteria</taxon>
        <taxon>Rhodospirillales</taxon>
        <taxon>Azospirillaceae</taxon>
        <taxon>Azospirillum</taxon>
    </lineage>
</organism>
<comment type="caution">
    <text evidence="19">The sequence shown here is derived from an EMBL/GenBank/DDBJ whole genome shotgun (WGS) entry which is preliminary data.</text>
</comment>
<evidence type="ECO:0000259" key="17">
    <source>
        <dbReference type="Pfam" id="PF00330"/>
    </source>
</evidence>
<comment type="similarity">
    <text evidence="6 16">Belongs to the aconitase/IPM isomerase family.</text>
</comment>
<comment type="function">
    <text evidence="3">Involved in the catabolism of short chain fatty acids (SCFA) via the tricarboxylic acid (TCA)(acetyl degradation route) and probably the 2-methylcitrate cycle I (propionate degradation route). Catalyzes the reversible isomerization of citrate to isocitrate via cis-aconitate. Could catalyze the hydration of 2-methyl-cis-aconitate to yield (2R,3S)-2-methylisocitrate. The apo form of AcnA functions as a RNA-binding regulatory protein.</text>
</comment>
<evidence type="ECO:0000313" key="19">
    <source>
        <dbReference type="EMBL" id="PGH53018.1"/>
    </source>
</evidence>
<dbReference type="Pfam" id="PF00330">
    <property type="entry name" value="Aconitase"/>
    <property type="match status" value="1"/>
</dbReference>
<dbReference type="NCBIfam" id="NF009520">
    <property type="entry name" value="PRK12881.1"/>
    <property type="match status" value="1"/>
</dbReference>
<dbReference type="PRINTS" id="PR00415">
    <property type="entry name" value="ACONITASE"/>
</dbReference>
<dbReference type="FunFam" id="3.30.499.10:FF:000020">
    <property type="entry name" value="Aconitate hydratase A"/>
    <property type="match status" value="1"/>
</dbReference>
<dbReference type="NCBIfam" id="NF006757">
    <property type="entry name" value="PRK09277.1"/>
    <property type="match status" value="1"/>
</dbReference>
<evidence type="ECO:0000256" key="2">
    <source>
        <dbReference type="ARBA" id="ARBA00001966"/>
    </source>
</evidence>
<dbReference type="GO" id="GO:0003723">
    <property type="term" value="F:RNA binding"/>
    <property type="evidence" value="ECO:0007669"/>
    <property type="project" value="UniProtKB-KW"/>
</dbReference>
<evidence type="ECO:0000256" key="6">
    <source>
        <dbReference type="ARBA" id="ARBA00007185"/>
    </source>
</evidence>
<dbReference type="PROSITE" id="PS01244">
    <property type="entry name" value="ACONITASE_2"/>
    <property type="match status" value="1"/>
</dbReference>
<reference evidence="20" key="1">
    <citation type="submission" date="2017-10" db="EMBL/GenBank/DDBJ databases">
        <authorList>
            <person name="Kravchenko I.K."/>
            <person name="Grouzdev D.S."/>
        </authorList>
    </citation>
    <scope>NUCLEOTIDE SEQUENCE [LARGE SCALE GENOMIC DNA]</scope>
    <source>
        <strain evidence="20">B2</strain>
    </source>
</reference>
<dbReference type="InterPro" id="IPR044137">
    <property type="entry name" value="AcnA_IRP_Swivel"/>
</dbReference>
<evidence type="ECO:0000256" key="4">
    <source>
        <dbReference type="ARBA" id="ARBA00004717"/>
    </source>
</evidence>
<dbReference type="PANTHER" id="PTHR11670">
    <property type="entry name" value="ACONITASE/IRON-RESPONSIVE ELEMENT FAMILY MEMBER"/>
    <property type="match status" value="1"/>
</dbReference>
<comment type="catalytic activity">
    <reaction evidence="1">
        <text>(2S,3R)-3-hydroxybutane-1,2,3-tricarboxylate = 2-methyl-cis-aconitate + H2O</text>
        <dbReference type="Rhea" id="RHEA:17941"/>
        <dbReference type="ChEBI" id="CHEBI:15377"/>
        <dbReference type="ChEBI" id="CHEBI:57429"/>
        <dbReference type="ChEBI" id="CHEBI:57872"/>
        <dbReference type="EC" id="4.2.1.99"/>
    </reaction>
</comment>
<dbReference type="FunFam" id="3.30.499.10:FF:000002">
    <property type="entry name" value="Aconitate hydratase"/>
    <property type="match status" value="1"/>
</dbReference>
<keyword evidence="11" id="KW-0694">RNA-binding</keyword>
<dbReference type="CDD" id="cd01586">
    <property type="entry name" value="AcnA_IRP"/>
    <property type="match status" value="1"/>
</dbReference>
<keyword evidence="12 16" id="KW-0408">Iron</keyword>
<dbReference type="EC" id="4.2.1.3" evidence="16"/>
<dbReference type="GO" id="GO:0051539">
    <property type="term" value="F:4 iron, 4 sulfur cluster binding"/>
    <property type="evidence" value="ECO:0007669"/>
    <property type="project" value="UniProtKB-KW"/>
</dbReference>
<dbReference type="OrthoDB" id="9764318at2"/>
<dbReference type="GO" id="GO:0006099">
    <property type="term" value="P:tricarboxylic acid cycle"/>
    <property type="evidence" value="ECO:0007669"/>
    <property type="project" value="UniProtKB-UniPathway"/>
</dbReference>
<dbReference type="InterPro" id="IPR015928">
    <property type="entry name" value="Aconitase/3IPM_dehydase_swvl"/>
</dbReference>
<protein>
    <recommendedName>
        <fullName evidence="16">Aconitate hydratase</fullName>
        <shortName evidence="16">Aconitase</shortName>
        <ecNumber evidence="16">4.2.1.3</ecNumber>
    </recommendedName>
</protein>
<dbReference type="Gene3D" id="6.10.190.10">
    <property type="match status" value="1"/>
</dbReference>
<dbReference type="PROSITE" id="PS00450">
    <property type="entry name" value="ACONITASE_1"/>
    <property type="match status" value="1"/>
</dbReference>
<comment type="subunit">
    <text evidence="7">Monomer.</text>
</comment>
<dbReference type="InterPro" id="IPR001030">
    <property type="entry name" value="Acoase/IPM_deHydtase_lsu_aba"/>
</dbReference>
<comment type="pathway">
    <text evidence="5">Organic acid metabolism; propanoate degradation.</text>
</comment>